<dbReference type="PANTHER" id="PTHR43527:SF2">
    <property type="entry name" value="4-DIPHOSPHOCYTIDYL-2-C-METHYL-D-ERYTHRITOL KINASE, CHLOROPLASTIC"/>
    <property type="match status" value="1"/>
</dbReference>
<keyword evidence="3" id="KW-0418">Kinase</keyword>
<keyword evidence="1" id="KW-0808">Transferase</keyword>
<dbReference type="InterPro" id="IPR036554">
    <property type="entry name" value="GHMP_kinase_C_sf"/>
</dbReference>
<reference evidence="6" key="1">
    <citation type="submission" date="2020-05" db="EMBL/GenBank/DDBJ databases">
        <authorList>
            <person name="Chiriac C."/>
            <person name="Salcher M."/>
            <person name="Ghai R."/>
            <person name="Kavagutti S V."/>
        </authorList>
    </citation>
    <scope>NUCLEOTIDE SEQUENCE</scope>
</reference>
<evidence type="ECO:0000256" key="2">
    <source>
        <dbReference type="ARBA" id="ARBA00022741"/>
    </source>
</evidence>
<dbReference type="GO" id="GO:0005524">
    <property type="term" value="F:ATP binding"/>
    <property type="evidence" value="ECO:0007669"/>
    <property type="project" value="UniProtKB-KW"/>
</dbReference>
<gene>
    <name evidence="6" type="ORF">UFOPK2958_00462</name>
</gene>
<dbReference type="InterPro" id="IPR006204">
    <property type="entry name" value="GHMP_kinase_N_dom"/>
</dbReference>
<organism evidence="6">
    <name type="scientific">freshwater metagenome</name>
    <dbReference type="NCBI Taxonomy" id="449393"/>
    <lineage>
        <taxon>unclassified sequences</taxon>
        <taxon>metagenomes</taxon>
        <taxon>ecological metagenomes</taxon>
    </lineage>
</organism>
<dbReference type="Pfam" id="PF00288">
    <property type="entry name" value="GHMP_kinases_N"/>
    <property type="match status" value="1"/>
</dbReference>
<keyword evidence="4" id="KW-0067">ATP-binding</keyword>
<dbReference type="SUPFAM" id="SSF54211">
    <property type="entry name" value="Ribosomal protein S5 domain 2-like"/>
    <property type="match status" value="1"/>
</dbReference>
<dbReference type="AlphaFoldDB" id="A0A6J6W8U3"/>
<dbReference type="Gene3D" id="3.30.70.890">
    <property type="entry name" value="GHMP kinase, C-terminal domain"/>
    <property type="match status" value="1"/>
</dbReference>
<evidence type="ECO:0000313" key="6">
    <source>
        <dbReference type="EMBL" id="CAB4779954.1"/>
    </source>
</evidence>
<protein>
    <submittedName>
        <fullName evidence="6">Unannotated protein</fullName>
    </submittedName>
</protein>
<evidence type="ECO:0000256" key="1">
    <source>
        <dbReference type="ARBA" id="ARBA00022679"/>
    </source>
</evidence>
<dbReference type="GO" id="GO:0050515">
    <property type="term" value="F:4-(cytidine 5'-diphospho)-2-C-methyl-D-erythritol kinase activity"/>
    <property type="evidence" value="ECO:0007669"/>
    <property type="project" value="TreeGrafter"/>
</dbReference>
<evidence type="ECO:0000256" key="3">
    <source>
        <dbReference type="ARBA" id="ARBA00022777"/>
    </source>
</evidence>
<dbReference type="InterPro" id="IPR020568">
    <property type="entry name" value="Ribosomal_Su5_D2-typ_SF"/>
</dbReference>
<sequence length="215" mass="22380">MVSLDLVDTLTFSDGTGVTFHGSRPGVSELDVTDNLVTRALALVGREARVEVTKQIPLGGGLGGGSADAAAVLRWAGFSDLLAAAKLGGDVPFCLLGGRALVEGIGEIVRPLDFEARTVTLFLPTFSVNTAECYRAFDELGQAPSGRNHLTAAAWKVEPRLQELMGWIDANYGASVLAGSGSTVFVEGDVLDGTARIVESPVGPVEVLVTRTIPA</sequence>
<feature type="domain" description="GHMP kinase N-terminal" evidence="5">
    <location>
        <begin position="35"/>
        <end position="98"/>
    </location>
</feature>
<accession>A0A6J6W8U3</accession>
<name>A0A6J6W8U3_9ZZZZ</name>
<dbReference type="SUPFAM" id="SSF55060">
    <property type="entry name" value="GHMP Kinase, C-terminal domain"/>
    <property type="match status" value="1"/>
</dbReference>
<keyword evidence="2" id="KW-0547">Nucleotide-binding</keyword>
<dbReference type="PANTHER" id="PTHR43527">
    <property type="entry name" value="4-DIPHOSPHOCYTIDYL-2-C-METHYL-D-ERYTHRITOL KINASE, CHLOROPLASTIC"/>
    <property type="match status" value="1"/>
</dbReference>
<dbReference type="EMBL" id="CAFAAB010000037">
    <property type="protein sequence ID" value="CAB4779954.1"/>
    <property type="molecule type" value="Genomic_DNA"/>
</dbReference>
<dbReference type="Gene3D" id="3.30.230.10">
    <property type="match status" value="1"/>
</dbReference>
<dbReference type="InterPro" id="IPR014721">
    <property type="entry name" value="Ribsml_uS5_D2-typ_fold_subgr"/>
</dbReference>
<evidence type="ECO:0000256" key="4">
    <source>
        <dbReference type="ARBA" id="ARBA00022840"/>
    </source>
</evidence>
<evidence type="ECO:0000259" key="5">
    <source>
        <dbReference type="Pfam" id="PF00288"/>
    </source>
</evidence>
<proteinExistence type="predicted"/>